<evidence type="ECO:0000256" key="5">
    <source>
        <dbReference type="SAM" id="MobiDB-lite"/>
    </source>
</evidence>
<feature type="region of interest" description="Disordered" evidence="5">
    <location>
        <begin position="489"/>
        <end position="514"/>
    </location>
</feature>
<dbReference type="InterPro" id="IPR002937">
    <property type="entry name" value="Amino_oxidase"/>
</dbReference>
<evidence type="ECO:0000313" key="7">
    <source>
        <dbReference type="EMBL" id="PSR64223.1"/>
    </source>
</evidence>
<sequence>MRTTIGLSNHIVVVGAGLAGLSAALHLAGRGRKVTVLERDSVPGGRTGRVDVDGYRLDTGPTVLTMPHLVEETFAAVGEQMDDRLSLVPVDPAYRAHFADGRQLEVHSDAERMAAAITEFAGAGQAAGYRRLRAWLTQLYRTEFDSFIGANFDSPLSALSPSLARLAAMGGFRRWDRAVAQHIDDPELRRLFTFQSLYAGVAPSRAIAAYAVIAYMDTIAGVWFPRGGMRALPDALAAAAHDAGVEIRYDTAVASLDRTGSRIRTIVTDTGERIPCDAVVLTTELSDTYRLTGHSPRRPLRPTAAPSAVVLHVGCEAIPHAAHHHLLFGRAWDEAFDDIIARGSVMTDPSLLVTRPTAGDPSLAPAGRDLLYILAPVPNLVRGPINWDRFGPAYAEEILTTVQDRLPIPLTDPRLLHITTPADWARRGMLAGSPFALAHTVTQTGPFRPANMIRGLENVVLAGGSTVPGVGIPPVLISGRLAADRVTGPMPSAQPAPARRRASALSTSTAAIIR</sequence>
<dbReference type="PANTHER" id="PTHR43734">
    <property type="entry name" value="PHYTOENE DESATURASE"/>
    <property type="match status" value="1"/>
</dbReference>
<dbReference type="Pfam" id="PF01593">
    <property type="entry name" value="Amino_oxidase"/>
    <property type="match status" value="1"/>
</dbReference>
<dbReference type="GO" id="GO:0016117">
    <property type="term" value="P:carotenoid biosynthetic process"/>
    <property type="evidence" value="ECO:0007669"/>
    <property type="project" value="UniProtKB-KW"/>
</dbReference>
<dbReference type="InterPro" id="IPR014105">
    <property type="entry name" value="Carotenoid/retinoid_OxRdtase"/>
</dbReference>
<evidence type="ECO:0000313" key="8">
    <source>
        <dbReference type="Proteomes" id="UP000241647"/>
    </source>
</evidence>
<reference evidence="7 8" key="1">
    <citation type="submission" date="2018-02" db="EMBL/GenBank/DDBJ databases">
        <title>8 Nocardia nova and 1 Nocardia cyriacigeorgica strain used for evolution to TMP-SMX.</title>
        <authorList>
            <person name="Mehta H."/>
            <person name="Weng J."/>
            <person name="Shamoo Y."/>
        </authorList>
    </citation>
    <scope>NUCLEOTIDE SEQUENCE [LARGE SCALE GENOMIC DNA]</scope>
    <source>
        <strain evidence="7 8">ATCC 33727</strain>
    </source>
</reference>
<dbReference type="RefSeq" id="WP_063022906.1">
    <property type="nucleotide sequence ID" value="NZ_PYHS01000004.1"/>
</dbReference>
<dbReference type="AlphaFoldDB" id="A0A2T2Z8Z5"/>
<accession>A0A2T2Z8Z5</accession>
<dbReference type="InterPro" id="IPR036188">
    <property type="entry name" value="FAD/NAD-bd_sf"/>
</dbReference>
<protein>
    <submittedName>
        <fullName evidence="7">Phytoene desaturase</fullName>
    </submittedName>
</protein>
<dbReference type="Proteomes" id="UP000241647">
    <property type="component" value="Unassembled WGS sequence"/>
</dbReference>
<evidence type="ECO:0000259" key="6">
    <source>
        <dbReference type="Pfam" id="PF01593"/>
    </source>
</evidence>
<evidence type="ECO:0000256" key="1">
    <source>
        <dbReference type="ARBA" id="ARBA00004829"/>
    </source>
</evidence>
<dbReference type="NCBIfam" id="TIGR02734">
    <property type="entry name" value="crtI_fam"/>
    <property type="match status" value="1"/>
</dbReference>
<name>A0A2T2Z8Z5_9NOCA</name>
<dbReference type="PANTHER" id="PTHR43734:SF1">
    <property type="entry name" value="PHYTOENE DESATURASE"/>
    <property type="match status" value="1"/>
</dbReference>
<dbReference type="EMBL" id="PYHS01000004">
    <property type="protein sequence ID" value="PSR64223.1"/>
    <property type="molecule type" value="Genomic_DNA"/>
</dbReference>
<keyword evidence="3 4" id="KW-0560">Oxidoreductase</keyword>
<proteinExistence type="inferred from homology"/>
<dbReference type="Gene3D" id="3.50.50.60">
    <property type="entry name" value="FAD/NAD(P)-binding domain"/>
    <property type="match status" value="2"/>
</dbReference>
<dbReference type="SUPFAM" id="SSF51905">
    <property type="entry name" value="FAD/NAD(P)-binding domain"/>
    <property type="match status" value="1"/>
</dbReference>
<evidence type="ECO:0000256" key="2">
    <source>
        <dbReference type="ARBA" id="ARBA00022746"/>
    </source>
</evidence>
<dbReference type="GO" id="GO:0016491">
    <property type="term" value="F:oxidoreductase activity"/>
    <property type="evidence" value="ECO:0007669"/>
    <property type="project" value="UniProtKB-KW"/>
</dbReference>
<organism evidence="7 8">
    <name type="scientific">Nocardia nova</name>
    <dbReference type="NCBI Taxonomy" id="37330"/>
    <lineage>
        <taxon>Bacteria</taxon>
        <taxon>Bacillati</taxon>
        <taxon>Actinomycetota</taxon>
        <taxon>Actinomycetes</taxon>
        <taxon>Mycobacteriales</taxon>
        <taxon>Nocardiaceae</taxon>
        <taxon>Nocardia</taxon>
    </lineage>
</organism>
<comment type="similarity">
    <text evidence="4">Belongs to the carotenoid/retinoid oxidoreductase family.</text>
</comment>
<gene>
    <name evidence="7" type="ORF">C8259_10545</name>
</gene>
<feature type="domain" description="Amine oxidase" evidence="6">
    <location>
        <begin position="18"/>
        <end position="486"/>
    </location>
</feature>
<keyword evidence="2 4" id="KW-0125">Carotenoid biosynthesis</keyword>
<comment type="pathway">
    <text evidence="1 4">Carotenoid biosynthesis.</text>
</comment>
<dbReference type="PRINTS" id="PR00420">
    <property type="entry name" value="RNGMNOXGNASE"/>
</dbReference>
<comment type="caution">
    <text evidence="7">The sequence shown here is derived from an EMBL/GenBank/DDBJ whole genome shotgun (WGS) entry which is preliminary data.</text>
</comment>
<evidence type="ECO:0000256" key="3">
    <source>
        <dbReference type="ARBA" id="ARBA00023002"/>
    </source>
</evidence>
<evidence type="ECO:0000256" key="4">
    <source>
        <dbReference type="RuleBase" id="RU362075"/>
    </source>
</evidence>